<evidence type="ECO:0000256" key="4">
    <source>
        <dbReference type="ARBA" id="ARBA00022741"/>
    </source>
</evidence>
<keyword evidence="4 6" id="KW-0547">Nucleotide-binding</keyword>
<evidence type="ECO:0000256" key="5">
    <source>
        <dbReference type="ARBA" id="ARBA00022840"/>
    </source>
</evidence>
<keyword evidence="5 6" id="KW-0067">ATP-binding</keyword>
<protein>
    <recommendedName>
        <fullName evidence="6">Cobalamin adenosyltransferase</fullName>
        <ecNumber evidence="6">2.5.1.-</ecNumber>
    </recommendedName>
</protein>
<dbReference type="Pfam" id="PF01923">
    <property type="entry name" value="Cob_adeno_trans"/>
    <property type="match status" value="1"/>
</dbReference>
<dbReference type="FunFam" id="1.20.1200.10:FF:000001">
    <property type="entry name" value="Cob(I)yrinic acid a,c-diamide adenosyltransferase"/>
    <property type="match status" value="1"/>
</dbReference>
<name>A0A9D7IHD6_9RHOO</name>
<dbReference type="EMBL" id="JADJNC010000015">
    <property type="protein sequence ID" value="MBK7423499.1"/>
    <property type="molecule type" value="Genomic_DNA"/>
</dbReference>
<sequence length="186" mass="20198">MGNRLSKIVTRTGDAGTTGLGDGSRVAKDCLRIEAMGDVDELNSSLGVLLTEDLPETIRDALLGVQHDLFDLGGELCIPDSNIIGAAHILRLEELVKQFNKNLTPLKEFILPGGTPAAALAHLSRTICRRAERRVVHLSNHENVSDFARKYLNRLSDLLFVLGRALNKAGGRGDVLWVHGKNLGKT</sequence>
<dbReference type="EC" id="2.5.1.-" evidence="6"/>
<dbReference type="InterPro" id="IPR036451">
    <property type="entry name" value="CblAdoTrfase-like_sf"/>
</dbReference>
<dbReference type="InterPro" id="IPR016030">
    <property type="entry name" value="CblAdoTrfase-like"/>
</dbReference>
<keyword evidence="3 6" id="KW-0808">Transferase</keyword>
<accession>A0A9D7IHD6</accession>
<evidence type="ECO:0000256" key="6">
    <source>
        <dbReference type="RuleBase" id="RU366026"/>
    </source>
</evidence>
<dbReference type="GO" id="GO:0008817">
    <property type="term" value="F:corrinoid adenosyltransferase activity"/>
    <property type="evidence" value="ECO:0007669"/>
    <property type="project" value="TreeGrafter"/>
</dbReference>
<evidence type="ECO:0000259" key="7">
    <source>
        <dbReference type="Pfam" id="PF01923"/>
    </source>
</evidence>
<evidence type="ECO:0000256" key="3">
    <source>
        <dbReference type="ARBA" id="ARBA00022679"/>
    </source>
</evidence>
<dbReference type="PANTHER" id="PTHR12213:SF0">
    <property type="entry name" value="CORRINOID ADENOSYLTRANSFERASE MMAB"/>
    <property type="match status" value="1"/>
</dbReference>
<dbReference type="SUPFAM" id="SSF89028">
    <property type="entry name" value="Cobalamin adenosyltransferase-like"/>
    <property type="match status" value="1"/>
</dbReference>
<evidence type="ECO:0000313" key="9">
    <source>
        <dbReference type="Proteomes" id="UP000886602"/>
    </source>
</evidence>
<feature type="domain" description="Cobalamin adenosyltransferase-like" evidence="7">
    <location>
        <begin position="8"/>
        <end position="165"/>
    </location>
</feature>
<dbReference type="PANTHER" id="PTHR12213">
    <property type="entry name" value="CORRINOID ADENOSYLTRANSFERASE"/>
    <property type="match status" value="1"/>
</dbReference>
<dbReference type="GO" id="GO:0009236">
    <property type="term" value="P:cobalamin biosynthetic process"/>
    <property type="evidence" value="ECO:0007669"/>
    <property type="project" value="UniProtKB-UniRule"/>
</dbReference>
<organism evidence="8 9">
    <name type="scientific">Candidatus Propionivibrio dominans</name>
    <dbReference type="NCBI Taxonomy" id="2954373"/>
    <lineage>
        <taxon>Bacteria</taxon>
        <taxon>Pseudomonadati</taxon>
        <taxon>Pseudomonadota</taxon>
        <taxon>Betaproteobacteria</taxon>
        <taxon>Rhodocyclales</taxon>
        <taxon>Rhodocyclaceae</taxon>
        <taxon>Propionivibrio</taxon>
    </lineage>
</organism>
<comment type="subunit">
    <text evidence="2">Homotrimer.</text>
</comment>
<comment type="catalytic activity">
    <reaction evidence="6">
        <text>2 cob(II)alamin + AH2 + 2 ATP = 2 adenosylcob(III)alamin + 2 triphosphate + A + 2 H(+)</text>
        <dbReference type="Rhea" id="RHEA:53304"/>
        <dbReference type="ChEBI" id="CHEBI:13193"/>
        <dbReference type="ChEBI" id="CHEBI:15378"/>
        <dbReference type="ChEBI" id="CHEBI:16304"/>
        <dbReference type="ChEBI" id="CHEBI:17499"/>
        <dbReference type="ChEBI" id="CHEBI:18036"/>
        <dbReference type="ChEBI" id="CHEBI:18408"/>
        <dbReference type="ChEBI" id="CHEBI:30616"/>
    </reaction>
</comment>
<evidence type="ECO:0000313" key="8">
    <source>
        <dbReference type="EMBL" id="MBK7423499.1"/>
    </source>
</evidence>
<gene>
    <name evidence="8" type="ORF">IPJ48_10580</name>
</gene>
<evidence type="ECO:0000256" key="2">
    <source>
        <dbReference type="ARBA" id="ARBA00011233"/>
    </source>
</evidence>
<dbReference type="AlphaFoldDB" id="A0A9D7IHD6"/>
<proteinExistence type="inferred from homology"/>
<dbReference type="GO" id="GO:0005524">
    <property type="term" value="F:ATP binding"/>
    <property type="evidence" value="ECO:0007669"/>
    <property type="project" value="UniProtKB-UniRule"/>
</dbReference>
<dbReference type="InterPro" id="IPR029499">
    <property type="entry name" value="PduO-typ"/>
</dbReference>
<comment type="similarity">
    <text evidence="1 6">Belongs to the Cob(I)alamin adenosyltransferase family.</text>
</comment>
<keyword evidence="6" id="KW-0169">Cobalamin biosynthesis</keyword>
<comment type="caution">
    <text evidence="8">The sequence shown here is derived from an EMBL/GenBank/DDBJ whole genome shotgun (WGS) entry which is preliminary data.</text>
</comment>
<dbReference type="NCBIfam" id="TIGR00636">
    <property type="entry name" value="PduO_Nterm"/>
    <property type="match status" value="1"/>
</dbReference>
<evidence type="ECO:0000256" key="1">
    <source>
        <dbReference type="ARBA" id="ARBA00007487"/>
    </source>
</evidence>
<dbReference type="Gene3D" id="1.20.1200.10">
    <property type="entry name" value="Cobalamin adenosyltransferase-like"/>
    <property type="match status" value="1"/>
</dbReference>
<reference evidence="8" key="1">
    <citation type="submission" date="2020-10" db="EMBL/GenBank/DDBJ databases">
        <title>Connecting structure to function with the recovery of over 1000 high-quality activated sludge metagenome-assembled genomes encoding full-length rRNA genes using long-read sequencing.</title>
        <authorList>
            <person name="Singleton C.M."/>
            <person name="Petriglieri F."/>
            <person name="Kristensen J.M."/>
            <person name="Kirkegaard R.H."/>
            <person name="Michaelsen T.Y."/>
            <person name="Andersen M.H."/>
            <person name="Karst S.M."/>
            <person name="Dueholm M.S."/>
            <person name="Nielsen P.H."/>
            <person name="Albertsen M."/>
        </authorList>
    </citation>
    <scope>NUCLEOTIDE SEQUENCE</scope>
    <source>
        <strain evidence="8">EsbW_18-Q3-R4-48_MAXAC.044</strain>
    </source>
</reference>
<dbReference type="Proteomes" id="UP000886602">
    <property type="component" value="Unassembled WGS sequence"/>
</dbReference>